<dbReference type="Gene3D" id="1.10.3680.10">
    <property type="entry name" value="TerB-like"/>
    <property type="match status" value="1"/>
</dbReference>
<keyword evidence="3" id="KW-1185">Reference proteome</keyword>
<feature type="domain" description="Co-chaperone DjlA N-terminal" evidence="1">
    <location>
        <begin position="2"/>
        <end position="104"/>
    </location>
</feature>
<dbReference type="PATRIC" id="fig|1215343.11.peg.783"/>
<dbReference type="SUPFAM" id="SSF158682">
    <property type="entry name" value="TerB-like"/>
    <property type="match status" value="1"/>
</dbReference>
<name>L0EVQ3_LIBCB</name>
<dbReference type="Pfam" id="PF05099">
    <property type="entry name" value="TerB"/>
    <property type="match status" value="1"/>
</dbReference>
<reference evidence="2 3" key="1">
    <citation type="journal article" date="2012" name="Stand. Genomic Sci.">
        <title>Complete genome sequence of Liberibacter crescens BT-1.</title>
        <authorList>
            <person name="Leonard M.T."/>
            <person name="Fagen J.R."/>
            <person name="Davis-Richardson A.G."/>
            <person name="Davis M.J."/>
            <person name="Triplett E.W."/>
        </authorList>
    </citation>
    <scope>NUCLEOTIDE SEQUENCE [LARGE SCALE GENOMIC DNA]</scope>
    <source>
        <strain evidence="2 3">BT-1</strain>
    </source>
</reference>
<dbReference type="HOGENOM" id="CLU_2023866_0_0_5"/>
<proteinExistence type="predicted"/>
<organism evidence="2 3">
    <name type="scientific">Liberibacter crescens (strain BT-1)</name>
    <dbReference type="NCBI Taxonomy" id="1215343"/>
    <lineage>
        <taxon>Bacteria</taxon>
        <taxon>Pseudomonadati</taxon>
        <taxon>Pseudomonadota</taxon>
        <taxon>Alphaproteobacteria</taxon>
        <taxon>Hyphomicrobiales</taxon>
        <taxon>Rhizobiaceae</taxon>
        <taxon>Liberibacter</taxon>
    </lineage>
</organism>
<evidence type="ECO:0000313" key="2">
    <source>
        <dbReference type="EMBL" id="AGA64753.1"/>
    </source>
</evidence>
<dbReference type="KEGG" id="lcc:B488_07610"/>
<sequence length="122" mass="14103">MILKVDGEISEKEISHFKSVLKKRYNLSEKELKSLLDAAKSAELEAIDYYRFTSNLKRHLNIQQRLEVIAVLRDLASIDGENRELEDDIVWRVADVFGIKDREFVINEENSPQPSLKAELVS</sequence>
<dbReference type="InterPro" id="IPR007791">
    <property type="entry name" value="DjlA_N"/>
</dbReference>
<protein>
    <recommendedName>
        <fullName evidence="1">Co-chaperone DjlA N-terminal domain-containing protein</fullName>
    </recommendedName>
</protein>
<dbReference type="EMBL" id="CP003789">
    <property type="protein sequence ID" value="AGA64753.1"/>
    <property type="molecule type" value="Genomic_DNA"/>
</dbReference>
<evidence type="ECO:0000259" key="1">
    <source>
        <dbReference type="Pfam" id="PF05099"/>
    </source>
</evidence>
<accession>L0EVQ3</accession>
<dbReference type="Proteomes" id="UP000010799">
    <property type="component" value="Chromosome"/>
</dbReference>
<dbReference type="CDD" id="cd07313">
    <property type="entry name" value="terB_like_2"/>
    <property type="match status" value="1"/>
</dbReference>
<dbReference type="STRING" id="1215343.B488_07610"/>
<gene>
    <name evidence="2" type="ordered locus">B488_07610</name>
</gene>
<evidence type="ECO:0000313" key="3">
    <source>
        <dbReference type="Proteomes" id="UP000010799"/>
    </source>
</evidence>
<dbReference type="InterPro" id="IPR029024">
    <property type="entry name" value="TerB-like"/>
</dbReference>
<dbReference type="AlphaFoldDB" id="L0EVQ3"/>
<dbReference type="eggNOG" id="COG4103">
    <property type="taxonomic scope" value="Bacteria"/>
</dbReference>